<evidence type="ECO:0000313" key="4">
    <source>
        <dbReference type="Proteomes" id="UP000230605"/>
    </source>
</evidence>
<feature type="region of interest" description="Disordered" evidence="1">
    <location>
        <begin position="72"/>
        <end position="165"/>
    </location>
</feature>
<evidence type="ECO:0000256" key="1">
    <source>
        <dbReference type="SAM" id="MobiDB-lite"/>
    </source>
</evidence>
<feature type="region of interest" description="Disordered" evidence="1">
    <location>
        <begin position="1"/>
        <end position="38"/>
    </location>
</feature>
<dbReference type="Proteomes" id="UP000230605">
    <property type="component" value="Chromosome 4"/>
</dbReference>
<reference evidence="2 4" key="1">
    <citation type="submission" date="2015-10" db="EMBL/GenBank/DDBJ databases">
        <title>The cercosporin biosynthetic gene cluster was horizontally transferred to several fungal lineages and shown to be expanded in Cercospora beticola based on microsynteny with recipient genomes.</title>
        <authorList>
            <person name="De Jonge R."/>
            <person name="Ebert M.K."/>
            <person name="Suttle J.C."/>
            <person name="Jurick Ii W.M."/>
            <person name="Secor G.A."/>
            <person name="Thomma B.P."/>
            <person name="Van De Peer Y."/>
            <person name="Bolton M.D."/>
        </authorList>
    </citation>
    <scope>NUCLEOTIDE SEQUENCE [LARGE SCALE GENOMIC DNA]</scope>
    <source>
        <strain evidence="2 4">09-40</strain>
    </source>
</reference>
<evidence type="ECO:0000313" key="5">
    <source>
        <dbReference type="Proteomes" id="UP001302367"/>
    </source>
</evidence>
<dbReference type="Proteomes" id="UP001302367">
    <property type="component" value="Chromosome 4"/>
</dbReference>
<protein>
    <submittedName>
        <fullName evidence="2">Uncharacterized protein</fullName>
    </submittedName>
</protein>
<accession>A0A2G5HMV8</accession>
<proteinExistence type="predicted"/>
<name>A0A2G5HMV8_CERBT</name>
<feature type="compositionally biased region" description="Basic residues" evidence="1">
    <location>
        <begin position="147"/>
        <end position="162"/>
    </location>
</feature>
<feature type="compositionally biased region" description="Polar residues" evidence="1">
    <location>
        <begin position="89"/>
        <end position="98"/>
    </location>
</feature>
<gene>
    <name evidence="2" type="ORF">CB0940_04687</name>
    <name evidence="3" type="ORF">RHO25_006581</name>
</gene>
<dbReference type="EMBL" id="LKMD01000105">
    <property type="protein sequence ID" value="PIA93583.1"/>
    <property type="molecule type" value="Genomic_DNA"/>
</dbReference>
<dbReference type="AlphaFoldDB" id="A0A2G5HMV8"/>
<dbReference type="OrthoDB" id="5419666at2759"/>
<sequence>MSLARAFTTKRENNSTPNFNLGRAATQRNAKPIKRSQISSPVALISTTNPLSYDAPNIAGTTPIRVRNITPASATSSTGEDSDAPSLSFDGTDTSSIDETPMTPEPEPNHLSCYFKPGVDPKTVHRSRSGTTSTPTDAPVIPQRVPSHSKKAHENVHRKRSVQRLMSPPASLVRRNSTEFFGMASQGTDVSRDDNPFGNELAQLDAVAEEMSHAVRDAEAEEDKIFMKAHGLACFGIDDYMLEIKGLVYDYLVEEPVEPVWI</sequence>
<keyword evidence="5" id="KW-1185">Reference proteome</keyword>
<dbReference type="EMBL" id="CP134187">
    <property type="protein sequence ID" value="WPB01948.1"/>
    <property type="molecule type" value="Genomic_DNA"/>
</dbReference>
<evidence type="ECO:0000313" key="3">
    <source>
        <dbReference type="EMBL" id="WPB01948.1"/>
    </source>
</evidence>
<reference evidence="3 5" key="2">
    <citation type="submission" date="2023-09" db="EMBL/GenBank/DDBJ databases">
        <title>Complete-Gapless Cercospora beticola genome.</title>
        <authorList>
            <person name="Wyatt N.A."/>
            <person name="Spanner R.E."/>
            <person name="Bolton M.D."/>
        </authorList>
    </citation>
    <scope>NUCLEOTIDE SEQUENCE [LARGE SCALE GENOMIC DNA]</scope>
    <source>
        <strain evidence="3">Cb09-40</strain>
    </source>
</reference>
<organism evidence="2 4">
    <name type="scientific">Cercospora beticola</name>
    <name type="common">Sugarbeet leaf spot fungus</name>
    <dbReference type="NCBI Taxonomy" id="122368"/>
    <lineage>
        <taxon>Eukaryota</taxon>
        <taxon>Fungi</taxon>
        <taxon>Dikarya</taxon>
        <taxon>Ascomycota</taxon>
        <taxon>Pezizomycotina</taxon>
        <taxon>Dothideomycetes</taxon>
        <taxon>Dothideomycetidae</taxon>
        <taxon>Mycosphaerellales</taxon>
        <taxon>Mycosphaerellaceae</taxon>
        <taxon>Cercospora</taxon>
    </lineage>
</organism>
<evidence type="ECO:0000313" key="2">
    <source>
        <dbReference type="EMBL" id="PIA93583.1"/>
    </source>
</evidence>